<keyword evidence="1" id="KW-0808">Transferase</keyword>
<dbReference type="InterPro" id="IPR050117">
    <property type="entry name" value="MAPK"/>
</dbReference>
<evidence type="ECO:0000313" key="5">
    <source>
        <dbReference type="EMBL" id="TGO46288.1"/>
    </source>
</evidence>
<dbReference type="InterPro" id="IPR011009">
    <property type="entry name" value="Kinase-like_dom_sf"/>
</dbReference>
<dbReference type="EMBL" id="PQXN01000331">
    <property type="protein sequence ID" value="TGO46288.1"/>
    <property type="molecule type" value="Genomic_DNA"/>
</dbReference>
<sequence length="260" mass="29926">MSSLLRIGQILKGKTNIYIITKQLHEYIFLAQYLDDDLMTETYKKTLTRCELKFVARRALKALMVLHDDGFVHTESDVKPNNILVNHGNNQRFSEIQLADLGGTVSVDSKWAMKGHIVGTACWRSPEVLLGMRWGTSTDIWSFGCSILMLIYGNHYPFNPLNYGVKLDDDEYDFGVLQKHHQYLGPFPVSFADIADEGTQNAIVLAMKSVPREKMKTFSEITQKEIAKVDNDFLHKILRLDPRERLTAKEILEDEWWELD</sequence>
<keyword evidence="3" id="KW-0067">ATP-binding</keyword>
<evidence type="ECO:0000256" key="3">
    <source>
        <dbReference type="ARBA" id="ARBA00022840"/>
    </source>
</evidence>
<dbReference type="InterPro" id="IPR000719">
    <property type="entry name" value="Prot_kinase_dom"/>
</dbReference>
<evidence type="ECO:0000256" key="1">
    <source>
        <dbReference type="ARBA" id="ARBA00022527"/>
    </source>
</evidence>
<organism evidence="5 6">
    <name type="scientific">Botryotinia convoluta</name>
    <dbReference type="NCBI Taxonomy" id="54673"/>
    <lineage>
        <taxon>Eukaryota</taxon>
        <taxon>Fungi</taxon>
        <taxon>Dikarya</taxon>
        <taxon>Ascomycota</taxon>
        <taxon>Pezizomycotina</taxon>
        <taxon>Leotiomycetes</taxon>
        <taxon>Helotiales</taxon>
        <taxon>Sclerotiniaceae</taxon>
        <taxon>Botryotinia</taxon>
    </lineage>
</organism>
<keyword evidence="6" id="KW-1185">Reference proteome</keyword>
<evidence type="ECO:0000256" key="2">
    <source>
        <dbReference type="ARBA" id="ARBA00022741"/>
    </source>
</evidence>
<proteinExistence type="predicted"/>
<dbReference type="Pfam" id="PF00069">
    <property type="entry name" value="Pkinase"/>
    <property type="match status" value="1"/>
</dbReference>
<accession>A0A4Z1HAU6</accession>
<comment type="caution">
    <text evidence="5">The sequence shown here is derived from an EMBL/GenBank/DDBJ whole genome shotgun (WGS) entry which is preliminary data.</text>
</comment>
<evidence type="ECO:0000259" key="4">
    <source>
        <dbReference type="PROSITE" id="PS50011"/>
    </source>
</evidence>
<gene>
    <name evidence="5" type="ORF">BCON_0333g00010</name>
</gene>
<dbReference type="SMART" id="SM00220">
    <property type="entry name" value="S_TKc"/>
    <property type="match status" value="1"/>
</dbReference>
<name>A0A4Z1HAU6_9HELO</name>
<dbReference type="SUPFAM" id="SSF56112">
    <property type="entry name" value="Protein kinase-like (PK-like)"/>
    <property type="match status" value="1"/>
</dbReference>
<keyword evidence="1" id="KW-0418">Kinase</keyword>
<feature type="domain" description="Protein kinase" evidence="4">
    <location>
        <begin position="1"/>
        <end position="257"/>
    </location>
</feature>
<keyword evidence="1" id="KW-0723">Serine/threonine-protein kinase</keyword>
<reference evidence="5 6" key="1">
    <citation type="submission" date="2017-12" db="EMBL/GenBank/DDBJ databases">
        <title>Comparative genomics of Botrytis spp.</title>
        <authorList>
            <person name="Valero-Jimenez C.A."/>
            <person name="Tapia P."/>
            <person name="Veloso J."/>
            <person name="Silva-Moreno E."/>
            <person name="Staats M."/>
            <person name="Valdes J.H."/>
            <person name="Van Kan J.A.L."/>
        </authorList>
    </citation>
    <scope>NUCLEOTIDE SEQUENCE [LARGE SCALE GENOMIC DNA]</scope>
    <source>
        <strain evidence="5 6">MUCL11595</strain>
    </source>
</reference>
<dbReference type="Gene3D" id="1.10.510.10">
    <property type="entry name" value="Transferase(Phosphotransferase) domain 1"/>
    <property type="match status" value="1"/>
</dbReference>
<dbReference type="PANTHER" id="PTHR24055">
    <property type="entry name" value="MITOGEN-ACTIVATED PROTEIN KINASE"/>
    <property type="match status" value="1"/>
</dbReference>
<dbReference type="AlphaFoldDB" id="A0A4Z1HAU6"/>
<evidence type="ECO:0000313" key="6">
    <source>
        <dbReference type="Proteomes" id="UP000297527"/>
    </source>
</evidence>
<dbReference type="GO" id="GO:0004674">
    <property type="term" value="F:protein serine/threonine kinase activity"/>
    <property type="evidence" value="ECO:0007669"/>
    <property type="project" value="UniProtKB-KW"/>
</dbReference>
<dbReference type="PROSITE" id="PS50011">
    <property type="entry name" value="PROTEIN_KINASE_DOM"/>
    <property type="match status" value="1"/>
</dbReference>
<keyword evidence="2" id="KW-0547">Nucleotide-binding</keyword>
<protein>
    <recommendedName>
        <fullName evidence="4">Protein kinase domain-containing protein</fullName>
    </recommendedName>
</protein>
<dbReference type="Proteomes" id="UP000297527">
    <property type="component" value="Unassembled WGS sequence"/>
</dbReference>
<dbReference type="GO" id="GO:0005524">
    <property type="term" value="F:ATP binding"/>
    <property type="evidence" value="ECO:0007669"/>
    <property type="project" value="UniProtKB-KW"/>
</dbReference>
<dbReference type="OrthoDB" id="5979581at2759"/>